<comment type="caution">
    <text evidence="2">The sequence shown here is derived from an EMBL/GenBank/DDBJ whole genome shotgun (WGS) entry which is preliminary data.</text>
</comment>
<evidence type="ECO:0000313" key="2">
    <source>
        <dbReference type="EMBL" id="KAH6894502.1"/>
    </source>
</evidence>
<feature type="region of interest" description="Disordered" evidence="1">
    <location>
        <begin position="1"/>
        <end position="33"/>
    </location>
</feature>
<feature type="region of interest" description="Disordered" evidence="1">
    <location>
        <begin position="131"/>
        <end position="164"/>
    </location>
</feature>
<proteinExistence type="predicted"/>
<evidence type="ECO:0000256" key="1">
    <source>
        <dbReference type="SAM" id="MobiDB-lite"/>
    </source>
</evidence>
<feature type="compositionally biased region" description="Polar residues" evidence="1">
    <location>
        <begin position="133"/>
        <end position="148"/>
    </location>
</feature>
<dbReference type="EMBL" id="JAGPYM010000005">
    <property type="protein sequence ID" value="KAH6894502.1"/>
    <property type="molecule type" value="Genomic_DNA"/>
</dbReference>
<sequence length="387" mass="43404">MPRDKEKTKAPRAPKPTVEDDTNNTLNEPDPETRAIGFILPEARDHPDLYKRVINLLQASNIKRSKMLYGCTLVTAFHGWLMAVGENDRPRLDFFLAIYAASLALPTANNRMTIFSQAVADRDLLTWAREQLRQGSSSPSQRVASSNVLAKKENGDRHKVHEIRPAPNSDLVVPSIEQPHEMAQPPSATRPPPVPYSPLRSLSPFRPCQTLKRKSSEIAEAQDSGVWPKMAKSSDTHGPQTIVLREASTQTDDNIANQWVMDLANKLVQPGKRAFDDAITQQTKTLMDYLPGAMKKVFQQAIATEMAHQQPTSNLHAQLVRPVGTEMSLARPNHQNHGEPTYSRARVFEAVDDRREGLRTGMASDFDLLNGLGGYRLTRLNQRRFYE</sequence>
<gene>
    <name evidence="2" type="ORF">B0T10DRAFT_590117</name>
</gene>
<dbReference type="AlphaFoldDB" id="A0A9P8W959"/>
<dbReference type="Proteomes" id="UP000777438">
    <property type="component" value="Unassembled WGS sequence"/>
</dbReference>
<protein>
    <submittedName>
        <fullName evidence="2">Uncharacterized protein</fullName>
    </submittedName>
</protein>
<accession>A0A9P8W959</accession>
<dbReference type="OrthoDB" id="5081908at2759"/>
<feature type="compositionally biased region" description="Basic and acidic residues" evidence="1">
    <location>
        <begin position="150"/>
        <end position="164"/>
    </location>
</feature>
<organism evidence="2 3">
    <name type="scientific">Thelonectria olida</name>
    <dbReference type="NCBI Taxonomy" id="1576542"/>
    <lineage>
        <taxon>Eukaryota</taxon>
        <taxon>Fungi</taxon>
        <taxon>Dikarya</taxon>
        <taxon>Ascomycota</taxon>
        <taxon>Pezizomycotina</taxon>
        <taxon>Sordariomycetes</taxon>
        <taxon>Hypocreomycetidae</taxon>
        <taxon>Hypocreales</taxon>
        <taxon>Nectriaceae</taxon>
        <taxon>Thelonectria</taxon>
    </lineage>
</organism>
<reference evidence="2 3" key="1">
    <citation type="journal article" date="2021" name="Nat. Commun.">
        <title>Genetic determinants of endophytism in the Arabidopsis root mycobiome.</title>
        <authorList>
            <person name="Mesny F."/>
            <person name="Miyauchi S."/>
            <person name="Thiergart T."/>
            <person name="Pickel B."/>
            <person name="Atanasova L."/>
            <person name="Karlsson M."/>
            <person name="Huettel B."/>
            <person name="Barry K.W."/>
            <person name="Haridas S."/>
            <person name="Chen C."/>
            <person name="Bauer D."/>
            <person name="Andreopoulos W."/>
            <person name="Pangilinan J."/>
            <person name="LaButti K."/>
            <person name="Riley R."/>
            <person name="Lipzen A."/>
            <person name="Clum A."/>
            <person name="Drula E."/>
            <person name="Henrissat B."/>
            <person name="Kohler A."/>
            <person name="Grigoriev I.V."/>
            <person name="Martin F.M."/>
            <person name="Hacquard S."/>
        </authorList>
    </citation>
    <scope>NUCLEOTIDE SEQUENCE [LARGE SCALE GENOMIC DNA]</scope>
    <source>
        <strain evidence="2 3">MPI-CAGE-CH-0241</strain>
    </source>
</reference>
<evidence type="ECO:0000313" key="3">
    <source>
        <dbReference type="Proteomes" id="UP000777438"/>
    </source>
</evidence>
<keyword evidence="3" id="KW-1185">Reference proteome</keyword>
<name>A0A9P8W959_9HYPO</name>